<dbReference type="CDD" id="cd11029">
    <property type="entry name" value="CYP107-like"/>
    <property type="match status" value="1"/>
</dbReference>
<dbReference type="InterPro" id="IPR001128">
    <property type="entry name" value="Cyt_P450"/>
</dbReference>
<dbReference type="InterPro" id="IPR017972">
    <property type="entry name" value="Cyt_P450_CS"/>
</dbReference>
<organism evidence="3 4">
    <name type="scientific">Nonomuraea rosea</name>
    <dbReference type="NCBI Taxonomy" id="638574"/>
    <lineage>
        <taxon>Bacteria</taxon>
        <taxon>Bacillati</taxon>
        <taxon>Actinomycetota</taxon>
        <taxon>Actinomycetes</taxon>
        <taxon>Streptosporangiales</taxon>
        <taxon>Streptosporangiaceae</taxon>
        <taxon>Nonomuraea</taxon>
    </lineage>
</organism>
<gene>
    <name evidence="3" type="ORF">GCM10022419_117330</name>
</gene>
<evidence type="ECO:0000256" key="1">
    <source>
        <dbReference type="ARBA" id="ARBA00010617"/>
    </source>
</evidence>
<accession>A0ABP6ZRE0</accession>
<dbReference type="PROSITE" id="PS00086">
    <property type="entry name" value="CYTOCHROME_P450"/>
    <property type="match status" value="1"/>
</dbReference>
<keyword evidence="4" id="KW-1185">Reference proteome</keyword>
<dbReference type="PANTHER" id="PTHR46696:SF1">
    <property type="entry name" value="CYTOCHROME P450 YJIB-RELATED"/>
    <property type="match status" value="1"/>
</dbReference>
<protein>
    <submittedName>
        <fullName evidence="3">Cytochrome P450</fullName>
    </submittedName>
</protein>
<proteinExistence type="inferred from homology"/>
<comment type="similarity">
    <text evidence="1 2">Belongs to the cytochrome P450 family.</text>
</comment>
<reference evidence="4" key="1">
    <citation type="journal article" date="2019" name="Int. J. Syst. Evol. Microbiol.">
        <title>The Global Catalogue of Microorganisms (GCM) 10K type strain sequencing project: providing services to taxonomists for standard genome sequencing and annotation.</title>
        <authorList>
            <consortium name="The Broad Institute Genomics Platform"/>
            <consortium name="The Broad Institute Genome Sequencing Center for Infectious Disease"/>
            <person name="Wu L."/>
            <person name="Ma J."/>
        </authorList>
    </citation>
    <scope>NUCLEOTIDE SEQUENCE [LARGE SCALE GENOMIC DNA]</scope>
    <source>
        <strain evidence="4">JCM 17326</strain>
    </source>
</reference>
<evidence type="ECO:0000256" key="2">
    <source>
        <dbReference type="RuleBase" id="RU000461"/>
    </source>
</evidence>
<dbReference type="Gene3D" id="1.10.630.10">
    <property type="entry name" value="Cytochrome P450"/>
    <property type="match status" value="1"/>
</dbReference>
<dbReference type="EMBL" id="BAABDQ010000049">
    <property type="protein sequence ID" value="GAA3612856.1"/>
    <property type="molecule type" value="Genomic_DNA"/>
</dbReference>
<keyword evidence="2" id="KW-0560">Oxidoreductase</keyword>
<dbReference type="Proteomes" id="UP001500630">
    <property type="component" value="Unassembled WGS sequence"/>
</dbReference>
<keyword evidence="2" id="KW-0408">Iron</keyword>
<dbReference type="InterPro" id="IPR002397">
    <property type="entry name" value="Cyt_P450_B"/>
</dbReference>
<evidence type="ECO:0000313" key="3">
    <source>
        <dbReference type="EMBL" id="GAA3612856.1"/>
    </source>
</evidence>
<dbReference type="PANTHER" id="PTHR46696">
    <property type="entry name" value="P450, PUTATIVE (EUROFUNG)-RELATED"/>
    <property type="match status" value="1"/>
</dbReference>
<sequence length="401" mass="43920">MIETMFDQDYLRDPHAVFARLRSEQPVYRTATPQGVQAWVVSRYEDVRAACTDPRLSKDFTNNPHLLKANELEGGDSSGLAAVVPHNMLYVDPPDHVRLRRLVGKVFTAGRIQALRPRIEQISAGLLDRAGTEFDLLHDYAVPLPAMVIGELLGIPEGDWPRLIAWSNTTIEGAALDPGDVVEAATAFTGYLDELCESRRADPKDDLLSAMVQAQDETGVLSRRELVDTAFLLVVAGHETTVHLICNGMLALLRHPDQLAALRADPSGLPGAVEEFLRFDGPVSTSTLRFTTEPVTIGGTEIPEGQLVLVAFLSANRDAAQFADPDRFDVTRAPGQHVAFGHGVHYCLGAPLARTEGVIAFGHLLRRFPDLRLAVPEDRLAWRPGLLMHGLTSLPVRSSLR</sequence>
<keyword evidence="2" id="KW-0503">Monooxygenase</keyword>
<dbReference type="RefSeq" id="WP_345576349.1">
    <property type="nucleotide sequence ID" value="NZ_BAABDQ010000049.1"/>
</dbReference>
<name>A0ABP6ZRE0_9ACTN</name>
<dbReference type="SUPFAM" id="SSF48264">
    <property type="entry name" value="Cytochrome P450"/>
    <property type="match status" value="1"/>
</dbReference>
<keyword evidence="2" id="KW-0479">Metal-binding</keyword>
<dbReference type="Pfam" id="PF00067">
    <property type="entry name" value="p450"/>
    <property type="match status" value="2"/>
</dbReference>
<keyword evidence="2" id="KW-0349">Heme</keyword>
<comment type="caution">
    <text evidence="3">The sequence shown here is derived from an EMBL/GenBank/DDBJ whole genome shotgun (WGS) entry which is preliminary data.</text>
</comment>
<dbReference type="PRINTS" id="PR00359">
    <property type="entry name" value="BP450"/>
</dbReference>
<dbReference type="InterPro" id="IPR036396">
    <property type="entry name" value="Cyt_P450_sf"/>
</dbReference>
<evidence type="ECO:0000313" key="4">
    <source>
        <dbReference type="Proteomes" id="UP001500630"/>
    </source>
</evidence>